<accession>A0A068QS96</accession>
<dbReference type="HOGENOM" id="CLU_2921770_0_0_6"/>
<proteinExistence type="predicted"/>
<organism evidence="1 2">
    <name type="scientific">Xenorhabdus doucetiae</name>
    <dbReference type="NCBI Taxonomy" id="351671"/>
    <lineage>
        <taxon>Bacteria</taxon>
        <taxon>Pseudomonadati</taxon>
        <taxon>Pseudomonadota</taxon>
        <taxon>Gammaproteobacteria</taxon>
        <taxon>Enterobacterales</taxon>
        <taxon>Morganellaceae</taxon>
        <taxon>Xenorhabdus</taxon>
    </lineage>
</organism>
<dbReference type="Proteomes" id="UP000032721">
    <property type="component" value="Chromosome"/>
</dbReference>
<gene>
    <name evidence="1" type="ORF">XDD1_2192</name>
</gene>
<evidence type="ECO:0000313" key="1">
    <source>
        <dbReference type="EMBL" id="CDG17892.1"/>
    </source>
</evidence>
<dbReference type="KEGG" id="xdo:XDD1_2192"/>
<protein>
    <submittedName>
        <fullName evidence="1">Uncharacterized protein</fullName>
    </submittedName>
</protein>
<name>A0A068QS96_9GAMM</name>
<evidence type="ECO:0000313" key="2">
    <source>
        <dbReference type="Proteomes" id="UP000032721"/>
    </source>
</evidence>
<dbReference type="AlphaFoldDB" id="A0A068QS96"/>
<reference evidence="1 2" key="1">
    <citation type="submission" date="2013-07" db="EMBL/GenBank/DDBJ databases">
        <authorList>
            <person name="Genoscope - CEA"/>
        </authorList>
    </citation>
    <scope>NUCLEOTIDE SEQUENCE [LARGE SCALE GENOMIC DNA]</scope>
    <source>
        <strain evidence="2">FRM16 / DSM 17909</strain>
    </source>
</reference>
<dbReference type="EMBL" id="FO704550">
    <property type="protein sequence ID" value="CDG17892.1"/>
    <property type="molecule type" value="Genomic_DNA"/>
</dbReference>
<sequence>MGIRISWGTQRRKADTAMLVHTKTSVVANPNPKALVAVEETANKGQSPKSCTNAELFFQSP</sequence>